<dbReference type="Gene3D" id="2.60.120.740">
    <property type="match status" value="3"/>
</dbReference>
<evidence type="ECO:0000256" key="1">
    <source>
        <dbReference type="SAM" id="SignalP"/>
    </source>
</evidence>
<sequence length="314" mass="34910">MNFKVCIFFPAVIILLSPERTNASVTTFACEHETPVRVKCPSLYVIDVIDAFYGRLEHNRCGSSSIANCKAGNSLTVIKQNCQGENSCSLEASNLVFGDPCRGVVKYIKLVYDCLPAVSEKRTTYACEHQSPVQVQCPEYFRIDVIDAFYGRLESDKCGYNTNTNCKAENSLSIIKNNCQYENTCLLTAENSLFGDPCAGVVKYSKLVYQCVPTEKERLAVACEHEKDLTVTCPDGYVIIVHYAFYGRDDLTTCRQGQTDSNCRANGSNEKVQRVCRGRNSCVLSPKNSVFGDPCSGVVKFIKMYYSCVPSEEL</sequence>
<dbReference type="InterPro" id="IPR000922">
    <property type="entry name" value="Lectin_gal-bd_dom"/>
</dbReference>
<feature type="chain" id="PRO_5046256703" description="SUEL-type lectin domain-containing protein" evidence="1">
    <location>
        <begin position="24"/>
        <end position="314"/>
    </location>
</feature>
<protein>
    <recommendedName>
        <fullName evidence="2">SUEL-type lectin domain-containing protein</fullName>
    </recommendedName>
</protein>
<dbReference type="Proteomes" id="UP001642483">
    <property type="component" value="Unassembled WGS sequence"/>
</dbReference>
<keyword evidence="1" id="KW-0732">Signal</keyword>
<dbReference type="PROSITE" id="PS50228">
    <property type="entry name" value="SUEL_LECTIN"/>
    <property type="match status" value="3"/>
</dbReference>
<proteinExistence type="predicted"/>
<evidence type="ECO:0000313" key="4">
    <source>
        <dbReference type="Proteomes" id="UP001642483"/>
    </source>
</evidence>
<name>A0ABP0GBW7_CLALP</name>
<gene>
    <name evidence="3" type="ORF">CVLEPA_LOCUS20975</name>
</gene>
<feature type="domain" description="SUEL-type lectin" evidence="2">
    <location>
        <begin position="36"/>
        <end position="115"/>
    </location>
</feature>
<dbReference type="InterPro" id="IPR043159">
    <property type="entry name" value="Lectin_gal-bd_sf"/>
</dbReference>
<comment type="caution">
    <text evidence="3">The sequence shown here is derived from an EMBL/GenBank/DDBJ whole genome shotgun (WGS) entry which is preliminary data.</text>
</comment>
<evidence type="ECO:0000259" key="2">
    <source>
        <dbReference type="PROSITE" id="PS50228"/>
    </source>
</evidence>
<accession>A0ABP0GBW7</accession>
<dbReference type="PANTHER" id="PTHR46780">
    <property type="entry name" value="PROTEIN EVA-1"/>
    <property type="match status" value="1"/>
</dbReference>
<organism evidence="3 4">
    <name type="scientific">Clavelina lepadiformis</name>
    <name type="common">Light-bulb sea squirt</name>
    <name type="synonym">Ascidia lepadiformis</name>
    <dbReference type="NCBI Taxonomy" id="159417"/>
    <lineage>
        <taxon>Eukaryota</taxon>
        <taxon>Metazoa</taxon>
        <taxon>Chordata</taxon>
        <taxon>Tunicata</taxon>
        <taxon>Ascidiacea</taxon>
        <taxon>Aplousobranchia</taxon>
        <taxon>Clavelinidae</taxon>
        <taxon>Clavelina</taxon>
    </lineage>
</organism>
<feature type="domain" description="SUEL-type lectin" evidence="2">
    <location>
        <begin position="229"/>
        <end position="309"/>
    </location>
</feature>
<dbReference type="Pfam" id="PF02140">
    <property type="entry name" value="SUEL_Lectin"/>
    <property type="match status" value="3"/>
</dbReference>
<feature type="signal peptide" evidence="1">
    <location>
        <begin position="1"/>
        <end position="23"/>
    </location>
</feature>
<reference evidence="3 4" key="1">
    <citation type="submission" date="2024-02" db="EMBL/GenBank/DDBJ databases">
        <authorList>
            <person name="Daric V."/>
            <person name="Darras S."/>
        </authorList>
    </citation>
    <scope>NUCLEOTIDE SEQUENCE [LARGE SCALE GENOMIC DNA]</scope>
</reference>
<evidence type="ECO:0000313" key="3">
    <source>
        <dbReference type="EMBL" id="CAK8688978.1"/>
    </source>
</evidence>
<feature type="domain" description="SUEL-type lectin" evidence="2">
    <location>
        <begin position="133"/>
        <end position="212"/>
    </location>
</feature>
<dbReference type="CDD" id="cd22827">
    <property type="entry name" value="Gal_Rha_Lectin_SUL-I-like"/>
    <property type="match status" value="3"/>
</dbReference>
<keyword evidence="4" id="KW-1185">Reference proteome</keyword>
<dbReference type="EMBL" id="CAWYQH010000108">
    <property type="protein sequence ID" value="CAK8688978.1"/>
    <property type="molecule type" value="Genomic_DNA"/>
</dbReference>